<protein>
    <submittedName>
        <fullName evidence="6">GTP-binding nuclear protein gsp1/Ran</fullName>
    </submittedName>
</protein>
<dbReference type="PANTHER" id="PTHR24071:SF0">
    <property type="entry name" value="GTP-BINDING NUCLEAR PROTEIN RAN"/>
    <property type="match status" value="1"/>
</dbReference>
<keyword evidence="5" id="KW-1133">Transmembrane helix</keyword>
<dbReference type="SUPFAM" id="SSF52540">
    <property type="entry name" value="P-loop containing nucleoside triphosphate hydrolases"/>
    <property type="match status" value="1"/>
</dbReference>
<gene>
    <name evidence="6" type="ORF">NUU61_002330</name>
</gene>
<dbReference type="PANTHER" id="PTHR24071">
    <property type="entry name" value="RAN GTPASE"/>
    <property type="match status" value="1"/>
</dbReference>
<dbReference type="PROSITE" id="PS51419">
    <property type="entry name" value="RAB"/>
    <property type="match status" value="1"/>
</dbReference>
<keyword evidence="1" id="KW-0813">Transport</keyword>
<keyword evidence="5" id="KW-0472">Membrane</keyword>
<dbReference type="InterPro" id="IPR002041">
    <property type="entry name" value="Ran_GTPase"/>
</dbReference>
<dbReference type="Pfam" id="PF00071">
    <property type="entry name" value="Ras"/>
    <property type="match status" value="1"/>
</dbReference>
<dbReference type="GO" id="GO:0005634">
    <property type="term" value="C:nucleus"/>
    <property type="evidence" value="ECO:0007669"/>
    <property type="project" value="TreeGrafter"/>
</dbReference>
<dbReference type="RefSeq" id="XP_056513979.1">
    <property type="nucleotide sequence ID" value="XM_056652912.1"/>
</dbReference>
<keyword evidence="2" id="KW-0547">Nucleotide-binding</keyword>
<dbReference type="GO" id="GO:0000054">
    <property type="term" value="P:ribosomal subunit export from nucleus"/>
    <property type="evidence" value="ECO:0007669"/>
    <property type="project" value="TreeGrafter"/>
</dbReference>
<dbReference type="SMART" id="SM00173">
    <property type="entry name" value="RAS"/>
    <property type="match status" value="1"/>
</dbReference>
<keyword evidence="5" id="KW-0812">Transmembrane</keyword>
<keyword evidence="4" id="KW-0342">GTP-binding</keyword>
<dbReference type="SMART" id="SM00175">
    <property type="entry name" value="RAB"/>
    <property type="match status" value="1"/>
</dbReference>
<dbReference type="InterPro" id="IPR001806">
    <property type="entry name" value="Small_GTPase"/>
</dbReference>
<dbReference type="AlphaFoldDB" id="A0A9W9KGS4"/>
<dbReference type="OrthoDB" id="4485069at2759"/>
<accession>A0A9W9KGS4</accession>
<dbReference type="PRINTS" id="PR00449">
    <property type="entry name" value="RASTRNSFRMNG"/>
</dbReference>
<organism evidence="6 7">
    <name type="scientific">Penicillium alfredii</name>
    <dbReference type="NCBI Taxonomy" id="1506179"/>
    <lineage>
        <taxon>Eukaryota</taxon>
        <taxon>Fungi</taxon>
        <taxon>Dikarya</taxon>
        <taxon>Ascomycota</taxon>
        <taxon>Pezizomycotina</taxon>
        <taxon>Eurotiomycetes</taxon>
        <taxon>Eurotiomycetidae</taxon>
        <taxon>Eurotiales</taxon>
        <taxon>Aspergillaceae</taxon>
        <taxon>Penicillium</taxon>
    </lineage>
</organism>
<dbReference type="EMBL" id="JAPMSZ010000004">
    <property type="protein sequence ID" value="KAJ5104983.1"/>
    <property type="molecule type" value="Genomic_DNA"/>
</dbReference>
<evidence type="ECO:0000256" key="5">
    <source>
        <dbReference type="SAM" id="Phobius"/>
    </source>
</evidence>
<name>A0A9W9KGS4_9EURO</name>
<evidence type="ECO:0000256" key="4">
    <source>
        <dbReference type="ARBA" id="ARBA00023134"/>
    </source>
</evidence>
<feature type="transmembrane region" description="Helical" evidence="5">
    <location>
        <begin position="12"/>
        <end position="34"/>
    </location>
</feature>
<dbReference type="GO" id="GO:0005737">
    <property type="term" value="C:cytoplasm"/>
    <property type="evidence" value="ECO:0007669"/>
    <property type="project" value="TreeGrafter"/>
</dbReference>
<dbReference type="InterPro" id="IPR027417">
    <property type="entry name" value="P-loop_NTPase"/>
</dbReference>
<dbReference type="SMART" id="SM00176">
    <property type="entry name" value="RAN"/>
    <property type="match status" value="1"/>
</dbReference>
<reference evidence="6" key="2">
    <citation type="journal article" date="2023" name="IMA Fungus">
        <title>Comparative genomic study of the Penicillium genus elucidates a diverse pangenome and 15 lateral gene transfer events.</title>
        <authorList>
            <person name="Petersen C."/>
            <person name="Sorensen T."/>
            <person name="Nielsen M.R."/>
            <person name="Sondergaard T.E."/>
            <person name="Sorensen J.L."/>
            <person name="Fitzpatrick D.A."/>
            <person name="Frisvad J.C."/>
            <person name="Nielsen K.L."/>
        </authorList>
    </citation>
    <scope>NUCLEOTIDE SEQUENCE</scope>
    <source>
        <strain evidence="6">IBT 34128</strain>
    </source>
</reference>
<reference evidence="6" key="1">
    <citation type="submission" date="2022-11" db="EMBL/GenBank/DDBJ databases">
        <authorList>
            <person name="Petersen C."/>
        </authorList>
    </citation>
    <scope>NUCLEOTIDE SEQUENCE</scope>
    <source>
        <strain evidence="6">IBT 34128</strain>
    </source>
</reference>
<dbReference type="Proteomes" id="UP001141434">
    <property type="component" value="Unassembled WGS sequence"/>
</dbReference>
<keyword evidence="3" id="KW-0653">Protein transport</keyword>
<evidence type="ECO:0000313" key="6">
    <source>
        <dbReference type="EMBL" id="KAJ5104983.1"/>
    </source>
</evidence>
<dbReference type="Gene3D" id="3.40.50.300">
    <property type="entry name" value="P-loop containing nucleotide triphosphate hydrolases"/>
    <property type="match status" value="1"/>
</dbReference>
<keyword evidence="7" id="KW-1185">Reference proteome</keyword>
<evidence type="ECO:0000256" key="1">
    <source>
        <dbReference type="ARBA" id="ARBA00022448"/>
    </source>
</evidence>
<dbReference type="GO" id="GO:0006606">
    <property type="term" value="P:protein import into nucleus"/>
    <property type="evidence" value="ECO:0007669"/>
    <property type="project" value="TreeGrafter"/>
</dbReference>
<evidence type="ECO:0000313" key="7">
    <source>
        <dbReference type="Proteomes" id="UP001141434"/>
    </source>
</evidence>
<comment type="caution">
    <text evidence="6">The sequence shown here is derived from an EMBL/GenBank/DDBJ whole genome shotgun (WGS) entry which is preliminary data.</text>
</comment>
<sequence>MSKVQTFKVTLVGDAGVVFFFELTATLYVLISFYRQNHGQIFLEIWEIPGSLDTPETRAGFLQQSDAAIIMFDLTCKTTFDSVIAWHQELISTISPTLPIVVCGNKADKDEKSREIDTGTLEWPSQMQGIQYYNISAKTTLNLEAPFLWILRQLLPEPTVEFVFAHDCIGRMWEMNTSDLESLQKYRKEMEAVAAMPLPDEDECDL</sequence>
<dbReference type="GO" id="GO:0003924">
    <property type="term" value="F:GTPase activity"/>
    <property type="evidence" value="ECO:0007669"/>
    <property type="project" value="InterPro"/>
</dbReference>
<dbReference type="GeneID" id="81392080"/>
<dbReference type="GO" id="GO:0005525">
    <property type="term" value="F:GTP binding"/>
    <property type="evidence" value="ECO:0007669"/>
    <property type="project" value="UniProtKB-KW"/>
</dbReference>
<evidence type="ECO:0000256" key="2">
    <source>
        <dbReference type="ARBA" id="ARBA00022741"/>
    </source>
</evidence>
<evidence type="ECO:0000256" key="3">
    <source>
        <dbReference type="ARBA" id="ARBA00022927"/>
    </source>
</evidence>
<proteinExistence type="predicted"/>